<keyword evidence="9" id="KW-0378">Hydrolase</keyword>
<dbReference type="InterPro" id="IPR023214">
    <property type="entry name" value="HAD_sf"/>
</dbReference>
<dbReference type="SUPFAM" id="SSF53448">
    <property type="entry name" value="Nucleotide-diphospho-sugar transferases"/>
    <property type="match status" value="1"/>
</dbReference>
<evidence type="ECO:0000256" key="4">
    <source>
        <dbReference type="ARBA" id="ARBA00005893"/>
    </source>
</evidence>
<keyword evidence="11" id="KW-0548">Nucleotidyltransferase</keyword>
<dbReference type="SFLD" id="SFLDG01138">
    <property type="entry name" value="C1.6.2:_Deoxy-d-mannose-octulo"/>
    <property type="match status" value="1"/>
</dbReference>
<evidence type="ECO:0000256" key="8">
    <source>
        <dbReference type="ARBA" id="ARBA00022723"/>
    </source>
</evidence>
<comment type="subunit">
    <text evidence="6">Homotetramer.</text>
</comment>
<dbReference type="Proteomes" id="UP001500192">
    <property type="component" value="Unassembled WGS sequence"/>
</dbReference>
<evidence type="ECO:0000256" key="3">
    <source>
        <dbReference type="ARBA" id="ARBA00005141"/>
    </source>
</evidence>
<evidence type="ECO:0000256" key="10">
    <source>
        <dbReference type="ARBA" id="ARBA00022842"/>
    </source>
</evidence>
<dbReference type="SUPFAM" id="SSF56784">
    <property type="entry name" value="HAD-like"/>
    <property type="match status" value="1"/>
</dbReference>
<dbReference type="InterPro" id="IPR050793">
    <property type="entry name" value="CMP-NeuNAc_synthase"/>
</dbReference>
<keyword evidence="12" id="KW-1185">Reference proteome</keyword>
<comment type="catalytic activity">
    <reaction evidence="1">
        <text>an N-acylneuraminate + CTP = a CMP-N-acyl-beta-neuraminate + diphosphate</text>
        <dbReference type="Rhea" id="RHEA:11344"/>
        <dbReference type="ChEBI" id="CHEBI:33019"/>
        <dbReference type="ChEBI" id="CHEBI:37563"/>
        <dbReference type="ChEBI" id="CHEBI:60073"/>
        <dbReference type="ChEBI" id="CHEBI:68671"/>
        <dbReference type="EC" id="2.7.7.43"/>
    </reaction>
</comment>
<dbReference type="CDD" id="cd02513">
    <property type="entry name" value="CMP-NeuAc_Synthase"/>
    <property type="match status" value="1"/>
</dbReference>
<dbReference type="GO" id="GO:0016779">
    <property type="term" value="F:nucleotidyltransferase activity"/>
    <property type="evidence" value="ECO:0007669"/>
    <property type="project" value="UniProtKB-KW"/>
</dbReference>
<gene>
    <name evidence="11" type="ORF">GCM10023214_31540</name>
</gene>
<comment type="similarity">
    <text evidence="4">Belongs to the KdsC family.</text>
</comment>
<dbReference type="Pfam" id="PF02348">
    <property type="entry name" value="CTP_transf_3"/>
    <property type="match status" value="1"/>
</dbReference>
<keyword evidence="10" id="KW-0460">Magnesium</keyword>
<dbReference type="Gene3D" id="3.40.50.1000">
    <property type="entry name" value="HAD superfamily/HAD-like"/>
    <property type="match status" value="1"/>
</dbReference>
<evidence type="ECO:0000256" key="1">
    <source>
        <dbReference type="ARBA" id="ARBA00001862"/>
    </source>
</evidence>
<comment type="similarity">
    <text evidence="5">Belongs to the CMP-NeuNAc synthase family.</text>
</comment>
<comment type="pathway">
    <text evidence="3">Amino-sugar metabolism; N-acetylneuraminate metabolism.</text>
</comment>
<name>A0ABP9QKB6_9PSEU</name>
<organism evidence="11 12">
    <name type="scientific">Amycolatopsis dongchuanensis</name>
    <dbReference type="NCBI Taxonomy" id="1070866"/>
    <lineage>
        <taxon>Bacteria</taxon>
        <taxon>Bacillati</taxon>
        <taxon>Actinomycetota</taxon>
        <taxon>Actinomycetes</taxon>
        <taxon>Pseudonocardiales</taxon>
        <taxon>Pseudonocardiaceae</taxon>
        <taxon>Amycolatopsis</taxon>
    </lineage>
</organism>
<dbReference type="EMBL" id="BAABIB010000067">
    <property type="protein sequence ID" value="GAA5163399.1"/>
    <property type="molecule type" value="Genomic_DNA"/>
</dbReference>
<evidence type="ECO:0000313" key="12">
    <source>
        <dbReference type="Proteomes" id="UP001500192"/>
    </source>
</evidence>
<dbReference type="Pfam" id="PF08282">
    <property type="entry name" value="Hydrolase_3"/>
    <property type="match status" value="1"/>
</dbReference>
<dbReference type="PANTHER" id="PTHR21485:SF3">
    <property type="entry name" value="N-ACYLNEURAMINATE CYTIDYLYLTRANSFERASE"/>
    <property type="match status" value="1"/>
</dbReference>
<keyword evidence="11" id="KW-0808">Transferase</keyword>
<accession>A0ABP9QKB6</accession>
<dbReference type="InterPro" id="IPR010023">
    <property type="entry name" value="KdsC_fam"/>
</dbReference>
<comment type="caution">
    <text evidence="11">The sequence shown here is derived from an EMBL/GenBank/DDBJ whole genome shotgun (WGS) entry which is preliminary data.</text>
</comment>
<dbReference type="SFLD" id="SFLDS00003">
    <property type="entry name" value="Haloacid_Dehalogenase"/>
    <property type="match status" value="1"/>
</dbReference>
<dbReference type="SFLD" id="SFLDG01136">
    <property type="entry name" value="C1.6:_Phosphoserine_Phosphatas"/>
    <property type="match status" value="1"/>
</dbReference>
<dbReference type="InterPro" id="IPR029044">
    <property type="entry name" value="Nucleotide-diphossugar_trans"/>
</dbReference>
<reference evidence="12" key="1">
    <citation type="journal article" date="2019" name="Int. J. Syst. Evol. Microbiol.">
        <title>The Global Catalogue of Microorganisms (GCM) 10K type strain sequencing project: providing services to taxonomists for standard genome sequencing and annotation.</title>
        <authorList>
            <consortium name="The Broad Institute Genomics Platform"/>
            <consortium name="The Broad Institute Genome Sequencing Center for Infectious Disease"/>
            <person name="Wu L."/>
            <person name="Ma J."/>
        </authorList>
    </citation>
    <scope>NUCLEOTIDE SEQUENCE [LARGE SCALE GENOMIC DNA]</scope>
    <source>
        <strain evidence="12">JCM 18054</strain>
    </source>
</reference>
<evidence type="ECO:0000313" key="11">
    <source>
        <dbReference type="EMBL" id="GAA5163399.1"/>
    </source>
</evidence>
<evidence type="ECO:0000256" key="5">
    <source>
        <dbReference type="ARBA" id="ARBA00010726"/>
    </source>
</evidence>
<protein>
    <recommendedName>
        <fullName evidence="7">N-acylneuraminate cytidylyltransferase</fullName>
        <ecNumber evidence="7">2.7.7.43</ecNumber>
    </recommendedName>
</protein>
<comment type="cofactor">
    <cofactor evidence="2">
        <name>Mg(2+)</name>
        <dbReference type="ChEBI" id="CHEBI:18420"/>
    </cofactor>
</comment>
<dbReference type="Gene3D" id="3.90.550.10">
    <property type="entry name" value="Spore Coat Polysaccharide Biosynthesis Protein SpsA, Chain A"/>
    <property type="match status" value="1"/>
</dbReference>
<evidence type="ECO:0000256" key="6">
    <source>
        <dbReference type="ARBA" id="ARBA00011881"/>
    </source>
</evidence>
<keyword evidence="8" id="KW-0479">Metal-binding</keyword>
<sequence length="409" mass="43210">MRTRTGLFRTLALMSQLDSARVLAVVPARGGSKGVPGKNLIEVGDEPLITRAVRALGRASRVDDIVVSTDSAEIGAVAADAGATVFPRPAELSGDSVSSEAVLLHCLDIFRGQHGSDPDVVLMVQCTSPFIAAETIDGVVSSILDEGWDCAFTAARVHEFLWRRDGSGAAVAVNHSAEVRPLRQEREPEFRETGAVYGMRTTGFRAAKHRFFGRIGLVEMPASHAVEIDSHDDLAIARALAAGFDSSLGTDVDVDAVVTDFDGVHTDDRAIVLQDGTEGVVVSRSDGAGVARLLAAGIPLMILSVEQNPVVAARAKKLGAQVLHGVGDKAAVLKSWLAEQRLDPARVAYVGNDLRDLDAMALVGWPVAVGDAHPAVRQAARLVLTKVGGAGAVRELSDLVLRAYERRNA</sequence>
<dbReference type="InterPro" id="IPR036412">
    <property type="entry name" value="HAD-like_sf"/>
</dbReference>
<evidence type="ECO:0000256" key="2">
    <source>
        <dbReference type="ARBA" id="ARBA00001946"/>
    </source>
</evidence>
<evidence type="ECO:0000256" key="9">
    <source>
        <dbReference type="ARBA" id="ARBA00022801"/>
    </source>
</evidence>
<dbReference type="PANTHER" id="PTHR21485">
    <property type="entry name" value="HAD SUPERFAMILY MEMBERS CMAS AND KDSC"/>
    <property type="match status" value="1"/>
</dbReference>
<dbReference type="InterPro" id="IPR003329">
    <property type="entry name" value="Cytidylyl_trans"/>
</dbReference>
<proteinExistence type="inferred from homology"/>
<dbReference type="EC" id="2.7.7.43" evidence="7"/>
<evidence type="ECO:0000256" key="7">
    <source>
        <dbReference type="ARBA" id="ARBA00012491"/>
    </source>
</evidence>